<protein>
    <submittedName>
        <fullName evidence="2">Uncharacterized protein</fullName>
    </submittedName>
</protein>
<feature type="signal peptide" evidence="1">
    <location>
        <begin position="1"/>
        <end position="20"/>
    </location>
</feature>
<dbReference type="Pfam" id="PF19951">
    <property type="entry name" value="DUF6413"/>
    <property type="match status" value="1"/>
</dbReference>
<feature type="chain" id="PRO_5042167089" evidence="1">
    <location>
        <begin position="21"/>
        <end position="89"/>
    </location>
</feature>
<evidence type="ECO:0000313" key="2">
    <source>
        <dbReference type="EMBL" id="KAK2020654.1"/>
    </source>
</evidence>
<dbReference type="AlphaFoldDB" id="A0AAD9LTI6"/>
<evidence type="ECO:0000313" key="3">
    <source>
        <dbReference type="Proteomes" id="UP001232148"/>
    </source>
</evidence>
<keyword evidence="1" id="KW-0732">Signal</keyword>
<organism evidence="2 3">
    <name type="scientific">Colletotrichum zoysiae</name>
    <dbReference type="NCBI Taxonomy" id="1216348"/>
    <lineage>
        <taxon>Eukaryota</taxon>
        <taxon>Fungi</taxon>
        <taxon>Dikarya</taxon>
        <taxon>Ascomycota</taxon>
        <taxon>Pezizomycotina</taxon>
        <taxon>Sordariomycetes</taxon>
        <taxon>Hypocreomycetidae</taxon>
        <taxon>Glomerellales</taxon>
        <taxon>Glomerellaceae</taxon>
        <taxon>Colletotrichum</taxon>
        <taxon>Colletotrichum graminicola species complex</taxon>
    </lineage>
</organism>
<evidence type="ECO:0000256" key="1">
    <source>
        <dbReference type="SAM" id="SignalP"/>
    </source>
</evidence>
<reference evidence="2" key="1">
    <citation type="submission" date="2021-06" db="EMBL/GenBank/DDBJ databases">
        <title>Comparative genomics, transcriptomics and evolutionary studies reveal genomic signatures of adaptation to plant cell wall in hemibiotrophic fungi.</title>
        <authorList>
            <consortium name="DOE Joint Genome Institute"/>
            <person name="Baroncelli R."/>
            <person name="Diaz J.F."/>
            <person name="Benocci T."/>
            <person name="Peng M."/>
            <person name="Battaglia E."/>
            <person name="Haridas S."/>
            <person name="Andreopoulos W."/>
            <person name="Labutti K."/>
            <person name="Pangilinan J."/>
            <person name="Floch G.L."/>
            <person name="Makela M.R."/>
            <person name="Henrissat B."/>
            <person name="Grigoriev I.V."/>
            <person name="Crouch J.A."/>
            <person name="De Vries R.P."/>
            <person name="Sukno S.A."/>
            <person name="Thon M.R."/>
        </authorList>
    </citation>
    <scope>NUCLEOTIDE SEQUENCE</scope>
    <source>
        <strain evidence="2">MAFF235873</strain>
    </source>
</reference>
<accession>A0AAD9LTI6</accession>
<dbReference type="InterPro" id="IPR045634">
    <property type="entry name" value="DUF6413"/>
</dbReference>
<dbReference type="EMBL" id="MU843196">
    <property type="protein sequence ID" value="KAK2020654.1"/>
    <property type="molecule type" value="Genomic_DNA"/>
</dbReference>
<name>A0AAD9LTI6_9PEZI</name>
<sequence length="89" mass="9178">MRVSMILFTPLALLTELVTADSSNAGLGDSPGILCCNSGVADDTLFCKNQGLNSFCCSGTSTFATTGHGCDLFPEMPTGRNVISTIPGD</sequence>
<feature type="non-terminal residue" evidence="2">
    <location>
        <position position="1"/>
    </location>
</feature>
<gene>
    <name evidence="2" type="ORF">LX32DRAFT_499702</name>
</gene>
<keyword evidence="3" id="KW-1185">Reference proteome</keyword>
<comment type="caution">
    <text evidence="2">The sequence shown here is derived from an EMBL/GenBank/DDBJ whole genome shotgun (WGS) entry which is preliminary data.</text>
</comment>
<dbReference type="Proteomes" id="UP001232148">
    <property type="component" value="Unassembled WGS sequence"/>
</dbReference>
<proteinExistence type="predicted"/>